<name>A0A922NIU1_9PLEO</name>
<evidence type="ECO:0000313" key="1">
    <source>
        <dbReference type="EMBL" id="KAI1515872.1"/>
    </source>
</evidence>
<keyword evidence="2" id="KW-1185">Reference proteome</keyword>
<protein>
    <submittedName>
        <fullName evidence="1">Uncharacterized protein</fullName>
    </submittedName>
</protein>
<dbReference type="Proteomes" id="UP000249757">
    <property type="component" value="Unassembled WGS sequence"/>
</dbReference>
<dbReference type="EMBL" id="NRDI02000005">
    <property type="protein sequence ID" value="KAI1515872.1"/>
    <property type="molecule type" value="Genomic_DNA"/>
</dbReference>
<comment type="caution">
    <text evidence="1">The sequence shown here is derived from an EMBL/GenBank/DDBJ whole genome shotgun (WGS) entry which is preliminary data.</text>
</comment>
<evidence type="ECO:0000313" key="2">
    <source>
        <dbReference type="Proteomes" id="UP000249757"/>
    </source>
</evidence>
<organism evidence="1 2">
    <name type="scientific">Pyrenophora tritici-repentis</name>
    <dbReference type="NCBI Taxonomy" id="45151"/>
    <lineage>
        <taxon>Eukaryota</taxon>
        <taxon>Fungi</taxon>
        <taxon>Dikarya</taxon>
        <taxon>Ascomycota</taxon>
        <taxon>Pezizomycotina</taxon>
        <taxon>Dothideomycetes</taxon>
        <taxon>Pleosporomycetidae</taxon>
        <taxon>Pleosporales</taxon>
        <taxon>Pleosporineae</taxon>
        <taxon>Pleosporaceae</taxon>
        <taxon>Pyrenophora</taxon>
    </lineage>
</organism>
<reference evidence="2" key="1">
    <citation type="journal article" date="2022" name="Microb. Genom.">
        <title>A global pangenome for the wheat fungal pathogen Pyrenophora tritici-repentis and prediction of effector protein structural homology.</title>
        <authorList>
            <person name="Moolhuijzen P.M."/>
            <person name="See P.T."/>
            <person name="Shi G."/>
            <person name="Powell H.R."/>
            <person name="Cockram J."/>
            <person name="Jorgensen L.N."/>
            <person name="Benslimane H."/>
            <person name="Strelkov S.E."/>
            <person name="Turner J."/>
            <person name="Liu Z."/>
            <person name="Moffat C.S."/>
        </authorList>
    </citation>
    <scope>NUCLEOTIDE SEQUENCE [LARGE SCALE GENOMIC DNA]</scope>
</reference>
<accession>A0A922NIU1</accession>
<dbReference type="AlphaFoldDB" id="A0A922NIU1"/>
<sequence length="111" mass="12895">MAEAKEEWKIPKLTAENHDAWFRRNKVKLKGKRVFYVCEKSLEKHCQLPTPGDLSDAVKELDITDNKTIKVCINVDMRNKYLEDEATAIDLLFRSLSDDDQALIDEYDTAF</sequence>
<gene>
    <name evidence="1" type="ORF">Ptr86124_004409</name>
</gene>
<proteinExistence type="predicted"/>